<evidence type="ECO:0000313" key="2">
    <source>
        <dbReference type="Proteomes" id="UP000321026"/>
    </source>
</evidence>
<reference evidence="1 2" key="1">
    <citation type="submission" date="2018-09" db="EMBL/GenBank/DDBJ databases">
        <title>Metagenome Assembled Genomes from an Advanced Water Purification Facility.</title>
        <authorList>
            <person name="Stamps B.W."/>
            <person name="Spear J.R."/>
        </authorList>
    </citation>
    <scope>NUCLEOTIDE SEQUENCE [LARGE SCALE GENOMIC DNA]</scope>
    <source>
        <strain evidence="1">Bin_63_2</strain>
    </source>
</reference>
<accession>A0A5C7J2K5</accession>
<dbReference type="EMBL" id="SSDS01000113">
    <property type="protein sequence ID" value="TXG75735.1"/>
    <property type="molecule type" value="Genomic_DNA"/>
</dbReference>
<comment type="caution">
    <text evidence="1">The sequence shown here is derived from an EMBL/GenBank/DDBJ whole genome shotgun (WGS) entry which is preliminary data.</text>
</comment>
<gene>
    <name evidence="1" type="ORF">E6Q11_06935</name>
</gene>
<dbReference type="AlphaFoldDB" id="A0A5C7J2K5"/>
<dbReference type="Proteomes" id="UP000321026">
    <property type="component" value="Unassembled WGS sequence"/>
</dbReference>
<protein>
    <submittedName>
        <fullName evidence="1">Uncharacterized protein</fullName>
    </submittedName>
</protein>
<sequence length="93" mass="9445">MFTIETTLAIGTASSTPYPSTPLGSIVTFTGRRVGVNDACAGIITAAGTTIIRPMLSDDLAPLLVSHARSQLLAYNSGGVSSNVSNDCTVVAS</sequence>
<proteinExistence type="predicted"/>
<name>A0A5C7J2K5_9BACT</name>
<evidence type="ECO:0000313" key="1">
    <source>
        <dbReference type="EMBL" id="TXG75735.1"/>
    </source>
</evidence>
<organism evidence="1 2">
    <name type="scientific">Candidatus Dojkabacteria bacterium</name>
    <dbReference type="NCBI Taxonomy" id="2099670"/>
    <lineage>
        <taxon>Bacteria</taxon>
        <taxon>Candidatus Dojkabacteria</taxon>
    </lineage>
</organism>